<accession>A0ABY1QCH8</accession>
<evidence type="ECO:0000313" key="3">
    <source>
        <dbReference type="Proteomes" id="UP001158049"/>
    </source>
</evidence>
<feature type="signal peptide" evidence="1">
    <location>
        <begin position="1"/>
        <end position="21"/>
    </location>
</feature>
<evidence type="ECO:0000313" key="2">
    <source>
        <dbReference type="EMBL" id="SMP67303.1"/>
    </source>
</evidence>
<evidence type="ECO:0000256" key="1">
    <source>
        <dbReference type="SAM" id="SignalP"/>
    </source>
</evidence>
<keyword evidence="3" id="KW-1185">Reference proteome</keyword>
<dbReference type="EMBL" id="FXUL01000012">
    <property type="protein sequence ID" value="SMP67303.1"/>
    <property type="molecule type" value="Genomic_DNA"/>
</dbReference>
<reference evidence="2 3" key="1">
    <citation type="submission" date="2017-05" db="EMBL/GenBank/DDBJ databases">
        <authorList>
            <person name="Varghese N."/>
            <person name="Submissions S."/>
        </authorList>
    </citation>
    <scope>NUCLEOTIDE SEQUENCE [LARGE SCALE GENOMIC DNA]</scope>
    <source>
        <strain evidence="2 3">DSM 26001</strain>
    </source>
</reference>
<protein>
    <submittedName>
        <fullName evidence="2">Uncharacterized protein</fullName>
    </submittedName>
</protein>
<dbReference type="RefSeq" id="WP_283443339.1">
    <property type="nucleotide sequence ID" value="NZ_FXUL01000012.1"/>
</dbReference>
<dbReference type="Proteomes" id="UP001158049">
    <property type="component" value="Unassembled WGS sequence"/>
</dbReference>
<feature type="chain" id="PRO_5045463834" evidence="1">
    <location>
        <begin position="22"/>
        <end position="307"/>
    </location>
</feature>
<gene>
    <name evidence="2" type="ORF">SAMN06295970_112144</name>
</gene>
<keyword evidence="1" id="KW-0732">Signal</keyword>
<sequence length="307" mass="32422">MKLGTGFAALMLITSAHQALAADSAGCEGGGFTVLGKAGSQSAVVTANTVGNAFHVQGKYVQFDVDAASFGIRNYVLTGAPNALDITGGVATPVFDSKLPDHRGLALSSNVAVELSSSTDVVLTRSGPGLTMKIQAKDCANGGLFQMEVSRADETKTVFTHVLAPSAFYFDNRNFREREGDVVAYKDTTIKVTARVNFANDYSRKFVGRDSAQFADRITESSCTNGIVTRTGSIAKVLHCGGVSQWLVASGGRMGQVMGEDATEVAPPATVCTHQCQAQNRTRSGSIVLGFPFPVAQPDRLQPRFVQ</sequence>
<organism evidence="2 3">
    <name type="scientific">Noviherbaspirillum suwonense</name>
    <dbReference type="NCBI Taxonomy" id="1224511"/>
    <lineage>
        <taxon>Bacteria</taxon>
        <taxon>Pseudomonadati</taxon>
        <taxon>Pseudomonadota</taxon>
        <taxon>Betaproteobacteria</taxon>
        <taxon>Burkholderiales</taxon>
        <taxon>Oxalobacteraceae</taxon>
        <taxon>Noviherbaspirillum</taxon>
    </lineage>
</organism>
<name>A0ABY1QCH8_9BURK</name>
<comment type="caution">
    <text evidence="2">The sequence shown here is derived from an EMBL/GenBank/DDBJ whole genome shotgun (WGS) entry which is preliminary data.</text>
</comment>
<proteinExistence type="predicted"/>